<dbReference type="Pfam" id="PF03551">
    <property type="entry name" value="PadR"/>
    <property type="match status" value="1"/>
</dbReference>
<sequence length="117" mass="13314">MGMLNPEKVLKKYVPMTETAFYILLSLDEPRHGYGIVKHVEKITKARLLLGSGTVYGTLTKMQKDGMITVFADEERKTVYERTDIGMLILATEINRLKELHENATKYGGDVNDHQKI</sequence>
<dbReference type="Proteomes" id="UP000054709">
    <property type="component" value="Unassembled WGS sequence"/>
</dbReference>
<feature type="domain" description="Transcription regulator PadR N-terminal" evidence="1">
    <location>
        <begin position="28"/>
        <end position="88"/>
    </location>
</feature>
<proteinExistence type="predicted"/>
<reference evidence="2 3" key="1">
    <citation type="journal article" date="2015" name="Int. Biodeterior. Biodegradation">
        <title>Physiological and genetic screening methods for the isolation of methyl tert-butyl ether-degrading bacteria for bioremediation purposes.</title>
        <authorList>
            <person name="Guisado I.M."/>
            <person name="Purswani J."/>
            <person name="Gonzalez Lopez J."/>
            <person name="Pozo C."/>
        </authorList>
    </citation>
    <scope>NUCLEOTIDE SEQUENCE [LARGE SCALE GENOMIC DNA]</scope>
    <source>
        <strain evidence="2 3">SH7</strain>
    </source>
</reference>
<evidence type="ECO:0000259" key="1">
    <source>
        <dbReference type="Pfam" id="PF03551"/>
    </source>
</evidence>
<protein>
    <submittedName>
        <fullName evidence="2">PadR family transcriptional regulator</fullName>
    </submittedName>
</protein>
<dbReference type="PANTHER" id="PTHR33169:SF13">
    <property type="entry name" value="PADR-FAMILY TRANSCRIPTIONAL REGULATOR"/>
    <property type="match status" value="1"/>
</dbReference>
<organism evidence="2 3">
    <name type="scientific">Paenibacillus etheri</name>
    <dbReference type="NCBI Taxonomy" id="1306852"/>
    <lineage>
        <taxon>Bacteria</taxon>
        <taxon>Bacillati</taxon>
        <taxon>Bacillota</taxon>
        <taxon>Bacilli</taxon>
        <taxon>Bacillales</taxon>
        <taxon>Paenibacillaceae</taxon>
        <taxon>Paenibacillus</taxon>
    </lineage>
</organism>
<dbReference type="SUPFAM" id="SSF46785">
    <property type="entry name" value="Winged helix' DNA-binding domain"/>
    <property type="match status" value="1"/>
</dbReference>
<dbReference type="InterPro" id="IPR052509">
    <property type="entry name" value="Metal_resp_DNA-bind_regulator"/>
</dbReference>
<comment type="caution">
    <text evidence="2">The sequence shown here is derived from an EMBL/GenBank/DDBJ whole genome shotgun (WGS) entry which is preliminary data.</text>
</comment>
<gene>
    <name evidence="2" type="ORF">UQ64_15725</name>
</gene>
<evidence type="ECO:0000313" key="2">
    <source>
        <dbReference type="EMBL" id="KTD86874.1"/>
    </source>
</evidence>
<evidence type="ECO:0000313" key="3">
    <source>
        <dbReference type="Proteomes" id="UP000054709"/>
    </source>
</evidence>
<dbReference type="InterPro" id="IPR036390">
    <property type="entry name" value="WH_DNA-bd_sf"/>
</dbReference>
<accession>A0A0W1AZW5</accession>
<dbReference type="PANTHER" id="PTHR33169">
    <property type="entry name" value="PADR-FAMILY TRANSCRIPTIONAL REGULATOR"/>
    <property type="match status" value="1"/>
</dbReference>
<dbReference type="AlphaFoldDB" id="A0A0W1AZW5"/>
<keyword evidence="3" id="KW-1185">Reference proteome</keyword>
<dbReference type="InterPro" id="IPR005149">
    <property type="entry name" value="Tscrpt_reg_PadR_N"/>
</dbReference>
<dbReference type="EMBL" id="LCZJ02000019">
    <property type="protein sequence ID" value="KTD86874.1"/>
    <property type="molecule type" value="Genomic_DNA"/>
</dbReference>
<name>A0A0W1AZW5_9BACL</name>
<dbReference type="OrthoDB" id="9814826at2"/>
<dbReference type="InterPro" id="IPR036388">
    <property type="entry name" value="WH-like_DNA-bd_sf"/>
</dbReference>
<dbReference type="Gene3D" id="1.10.10.10">
    <property type="entry name" value="Winged helix-like DNA-binding domain superfamily/Winged helix DNA-binding domain"/>
    <property type="match status" value="1"/>
</dbReference>